<evidence type="ECO:0008006" key="4">
    <source>
        <dbReference type="Google" id="ProtNLM"/>
    </source>
</evidence>
<comment type="caution">
    <text evidence="2">The sequence shown here is derived from an EMBL/GenBank/DDBJ whole genome shotgun (WGS) entry which is preliminary data.</text>
</comment>
<organism evidence="2 3">
    <name type="scientific">Chromobacterium violaceum</name>
    <dbReference type="NCBI Taxonomy" id="536"/>
    <lineage>
        <taxon>Bacteria</taxon>
        <taxon>Pseudomonadati</taxon>
        <taxon>Pseudomonadota</taxon>
        <taxon>Betaproteobacteria</taxon>
        <taxon>Neisseriales</taxon>
        <taxon>Chromobacteriaceae</taxon>
        <taxon>Chromobacterium</taxon>
    </lineage>
</organism>
<keyword evidence="3" id="KW-1185">Reference proteome</keyword>
<evidence type="ECO:0000256" key="1">
    <source>
        <dbReference type="SAM" id="SignalP"/>
    </source>
</evidence>
<proteinExistence type="predicted"/>
<accession>A0A202B2Y1</accession>
<name>A0A202B2Y1_CHRVL</name>
<gene>
    <name evidence="2" type="ORF">CBW21_21675</name>
</gene>
<reference evidence="2 3" key="1">
    <citation type="submission" date="2017-05" db="EMBL/GenBank/DDBJ databases">
        <title>Chromobacterium violaceum GHPS1 isolated from Hydrocarbon polluted soil in French Guiana display an awesome secondary metabolite arsenal and a battery of drug and heavy-metal-resistance and detoxification of xenobiotics proteins.</title>
        <authorList>
            <person name="Belbahri L."/>
        </authorList>
    </citation>
    <scope>NUCLEOTIDE SEQUENCE [LARGE SCALE GENOMIC DNA]</scope>
    <source>
        <strain evidence="2 3">GHPS1</strain>
    </source>
</reference>
<keyword evidence="1" id="KW-0732">Signal</keyword>
<sequence length="200" mass="22054">MRKPAWLVALASLILSGCQSLAGEEKVGIPARVVNADKSISINWARFNGQGASGSGGDECCISVPAKWRPGMTAMITWQKDPSPELNPGNIPPPKLKNGRSTAEWDKWMRIHESNYQTLSKTIEVSKYGDTCGVTFVFLPCDDVRAIIDCEQKRRIFGTLPSGPGRYPELVRRLGGNAQCDRVAVRKDIQIDTKESWYAS</sequence>
<evidence type="ECO:0000313" key="2">
    <source>
        <dbReference type="EMBL" id="OVE45779.1"/>
    </source>
</evidence>
<feature type="chain" id="PRO_5012622905" description="DUF3304 domain-containing protein" evidence="1">
    <location>
        <begin position="23"/>
        <end position="200"/>
    </location>
</feature>
<dbReference type="PROSITE" id="PS51257">
    <property type="entry name" value="PROKAR_LIPOPROTEIN"/>
    <property type="match status" value="1"/>
</dbReference>
<feature type="signal peptide" evidence="1">
    <location>
        <begin position="1"/>
        <end position="22"/>
    </location>
</feature>
<evidence type="ECO:0000313" key="3">
    <source>
        <dbReference type="Proteomes" id="UP000196342"/>
    </source>
</evidence>
<dbReference type="EMBL" id="NHOO01000028">
    <property type="protein sequence ID" value="OVE45779.1"/>
    <property type="molecule type" value="Genomic_DNA"/>
</dbReference>
<dbReference type="Pfam" id="PF11745">
    <property type="entry name" value="DUF3304"/>
    <property type="match status" value="1"/>
</dbReference>
<dbReference type="Proteomes" id="UP000196342">
    <property type="component" value="Unassembled WGS sequence"/>
</dbReference>
<dbReference type="InterPro" id="IPR021733">
    <property type="entry name" value="DUF3304"/>
</dbReference>
<dbReference type="RefSeq" id="WP_087698804.1">
    <property type="nucleotide sequence ID" value="NZ_NHOO01000028.1"/>
</dbReference>
<dbReference type="AlphaFoldDB" id="A0A202B2Y1"/>
<protein>
    <recommendedName>
        <fullName evidence="4">DUF3304 domain-containing protein</fullName>
    </recommendedName>
</protein>